<evidence type="ECO:0000256" key="4">
    <source>
        <dbReference type="ARBA" id="ARBA00022989"/>
    </source>
</evidence>
<comment type="subcellular location">
    <subcellularLocation>
        <location evidence="1">Cell membrane</location>
    </subcellularLocation>
</comment>
<dbReference type="RefSeq" id="WP_300959226.1">
    <property type="nucleotide sequence ID" value="NZ_JAUHJR010000001.1"/>
</dbReference>
<keyword evidence="2" id="KW-1003">Cell membrane</keyword>
<evidence type="ECO:0000256" key="6">
    <source>
        <dbReference type="SAM" id="MobiDB-lite"/>
    </source>
</evidence>
<evidence type="ECO:0000313" key="10">
    <source>
        <dbReference type="Proteomes" id="UP001168537"/>
    </source>
</evidence>
<accession>A0ABT8EQG6</accession>
<feature type="region of interest" description="Disordered" evidence="6">
    <location>
        <begin position="104"/>
        <end position="125"/>
    </location>
</feature>
<evidence type="ECO:0000256" key="2">
    <source>
        <dbReference type="ARBA" id="ARBA00022475"/>
    </source>
</evidence>
<feature type="domain" description="PDGLE" evidence="8">
    <location>
        <begin position="14"/>
        <end position="104"/>
    </location>
</feature>
<feature type="region of interest" description="Disordered" evidence="6">
    <location>
        <begin position="48"/>
        <end position="69"/>
    </location>
</feature>
<evidence type="ECO:0000259" key="8">
    <source>
        <dbReference type="Pfam" id="PF13190"/>
    </source>
</evidence>
<keyword evidence="5 7" id="KW-0472">Membrane</keyword>
<proteinExistence type="predicted"/>
<evidence type="ECO:0000256" key="7">
    <source>
        <dbReference type="SAM" id="Phobius"/>
    </source>
</evidence>
<evidence type="ECO:0000313" key="9">
    <source>
        <dbReference type="EMBL" id="MDN4160369.1"/>
    </source>
</evidence>
<evidence type="ECO:0000256" key="3">
    <source>
        <dbReference type="ARBA" id="ARBA00022692"/>
    </source>
</evidence>
<evidence type="ECO:0000256" key="5">
    <source>
        <dbReference type="ARBA" id="ARBA00023136"/>
    </source>
</evidence>
<protein>
    <submittedName>
        <fullName evidence="9">PDGLE domain-containing protein</fullName>
    </submittedName>
</protein>
<keyword evidence="4 7" id="KW-1133">Transmembrane helix</keyword>
<feature type="transmembrane region" description="Helical" evidence="7">
    <location>
        <begin position="78"/>
        <end position="102"/>
    </location>
</feature>
<dbReference type="Pfam" id="PF13190">
    <property type="entry name" value="PDGLE"/>
    <property type="match status" value="1"/>
</dbReference>
<dbReference type="InterPro" id="IPR025937">
    <property type="entry name" value="PDGLE_dom"/>
</dbReference>
<feature type="transmembrane region" description="Helical" evidence="7">
    <location>
        <begin position="15"/>
        <end position="35"/>
    </location>
</feature>
<gene>
    <name evidence="9" type="ORF">QWY29_03300</name>
</gene>
<keyword evidence="3 7" id="KW-0812">Transmembrane</keyword>
<organism evidence="9 10">
    <name type="scientific">Nocardioides abyssi</name>
    <dbReference type="NCBI Taxonomy" id="3058370"/>
    <lineage>
        <taxon>Bacteria</taxon>
        <taxon>Bacillati</taxon>
        <taxon>Actinomycetota</taxon>
        <taxon>Actinomycetes</taxon>
        <taxon>Propionibacteriales</taxon>
        <taxon>Nocardioidaceae</taxon>
        <taxon>Nocardioides</taxon>
    </lineage>
</organism>
<comment type="caution">
    <text evidence="9">The sequence shown here is derived from an EMBL/GenBank/DDBJ whole genome shotgun (WGS) entry which is preliminary data.</text>
</comment>
<feature type="compositionally biased region" description="Basic and acidic residues" evidence="6">
    <location>
        <begin position="116"/>
        <end position="125"/>
    </location>
</feature>
<keyword evidence="10" id="KW-1185">Reference proteome</keyword>
<dbReference type="Proteomes" id="UP001168537">
    <property type="component" value="Unassembled WGS sequence"/>
</dbReference>
<name>A0ABT8EQG6_9ACTN</name>
<evidence type="ECO:0000256" key="1">
    <source>
        <dbReference type="ARBA" id="ARBA00004236"/>
    </source>
</evidence>
<reference evidence="9" key="1">
    <citation type="submission" date="2023-06" db="EMBL/GenBank/DDBJ databases">
        <title>Draft genome sequence of Nocardioides sp. SOB72.</title>
        <authorList>
            <person name="Zhang G."/>
        </authorList>
    </citation>
    <scope>NUCLEOTIDE SEQUENCE</scope>
    <source>
        <strain evidence="9">SOB72</strain>
    </source>
</reference>
<sequence>MSAPAQDRTRVSTRALLVAGLVVALLVAGVASYYASAHPDGLEHVAEQTGFLDTAEDSPTADSPLADYSTKGVDDERLSVGIAGVTGTLVVLVLAGGLALALRRRGPAGAEEDPADERAHAPERA</sequence>
<dbReference type="EMBL" id="JAUHJR010000001">
    <property type="protein sequence ID" value="MDN4160369.1"/>
    <property type="molecule type" value="Genomic_DNA"/>
</dbReference>